<dbReference type="Gene3D" id="2.40.50.100">
    <property type="match status" value="1"/>
</dbReference>
<dbReference type="InterPro" id="IPR006143">
    <property type="entry name" value="RND_pump_MFP"/>
</dbReference>
<dbReference type="Proteomes" id="UP001230156">
    <property type="component" value="Unassembled WGS sequence"/>
</dbReference>
<feature type="transmembrane region" description="Helical" evidence="6">
    <location>
        <begin position="35"/>
        <end position="55"/>
    </location>
</feature>
<dbReference type="PANTHER" id="PTHR30469">
    <property type="entry name" value="MULTIDRUG RESISTANCE PROTEIN MDTA"/>
    <property type="match status" value="1"/>
</dbReference>
<dbReference type="InterPro" id="IPR058625">
    <property type="entry name" value="MdtA-like_BSH"/>
</dbReference>
<gene>
    <name evidence="9" type="ORF">Q8A70_20985</name>
</gene>
<accession>A0ABU0YR27</accession>
<evidence type="ECO:0000256" key="4">
    <source>
        <dbReference type="SAM" id="Coils"/>
    </source>
</evidence>
<keyword evidence="6" id="KW-0812">Transmembrane</keyword>
<evidence type="ECO:0000256" key="2">
    <source>
        <dbReference type="ARBA" id="ARBA00009477"/>
    </source>
</evidence>
<dbReference type="NCBIfam" id="TIGR01730">
    <property type="entry name" value="RND_mfp"/>
    <property type="match status" value="1"/>
</dbReference>
<evidence type="ECO:0000313" key="9">
    <source>
        <dbReference type="EMBL" id="MDQ7250179.1"/>
    </source>
</evidence>
<keyword evidence="6" id="KW-1133">Transmembrane helix</keyword>
<comment type="caution">
    <text evidence="9">The sequence shown here is derived from an EMBL/GenBank/DDBJ whole genome shotgun (WGS) entry which is preliminary data.</text>
</comment>
<evidence type="ECO:0000256" key="6">
    <source>
        <dbReference type="SAM" id="Phobius"/>
    </source>
</evidence>
<keyword evidence="10" id="KW-1185">Reference proteome</keyword>
<evidence type="ECO:0000259" key="7">
    <source>
        <dbReference type="Pfam" id="PF25917"/>
    </source>
</evidence>
<evidence type="ECO:0000256" key="1">
    <source>
        <dbReference type="ARBA" id="ARBA00004236"/>
    </source>
</evidence>
<dbReference type="Pfam" id="PF25917">
    <property type="entry name" value="BSH_RND"/>
    <property type="match status" value="1"/>
</dbReference>
<dbReference type="Gene3D" id="2.40.420.20">
    <property type="match status" value="1"/>
</dbReference>
<feature type="coiled-coil region" evidence="4">
    <location>
        <begin position="182"/>
        <end position="209"/>
    </location>
</feature>
<feature type="domain" description="Multidrug resistance protein MdtA-like beta-barrel" evidence="8">
    <location>
        <begin position="251"/>
        <end position="326"/>
    </location>
</feature>
<evidence type="ECO:0000256" key="3">
    <source>
        <dbReference type="ARBA" id="ARBA00023054"/>
    </source>
</evidence>
<feature type="compositionally biased region" description="Basic and acidic residues" evidence="5">
    <location>
        <begin position="1"/>
        <end position="10"/>
    </location>
</feature>
<organism evidence="9 10">
    <name type="scientific">Dongia sedimenti</name>
    <dbReference type="NCBI Taxonomy" id="3064282"/>
    <lineage>
        <taxon>Bacteria</taxon>
        <taxon>Pseudomonadati</taxon>
        <taxon>Pseudomonadota</taxon>
        <taxon>Alphaproteobacteria</taxon>
        <taxon>Rhodospirillales</taxon>
        <taxon>Dongiaceae</taxon>
        <taxon>Dongia</taxon>
    </lineage>
</organism>
<dbReference type="PANTHER" id="PTHR30469:SF33">
    <property type="entry name" value="SLR1207 PROTEIN"/>
    <property type="match status" value="1"/>
</dbReference>
<feature type="region of interest" description="Disordered" evidence="5">
    <location>
        <begin position="349"/>
        <end position="377"/>
    </location>
</feature>
<feature type="region of interest" description="Disordered" evidence="5">
    <location>
        <begin position="1"/>
        <end position="29"/>
    </location>
</feature>
<name>A0ABU0YR27_9PROT</name>
<feature type="compositionally biased region" description="Low complexity" evidence="5">
    <location>
        <begin position="360"/>
        <end position="372"/>
    </location>
</feature>
<proteinExistence type="inferred from homology"/>
<keyword evidence="6" id="KW-0472">Membrane</keyword>
<feature type="region of interest" description="Disordered" evidence="5">
    <location>
        <begin position="428"/>
        <end position="447"/>
    </location>
</feature>
<dbReference type="Pfam" id="PF25944">
    <property type="entry name" value="Beta-barrel_RND"/>
    <property type="match status" value="1"/>
</dbReference>
<evidence type="ECO:0000313" key="10">
    <source>
        <dbReference type="Proteomes" id="UP001230156"/>
    </source>
</evidence>
<keyword evidence="3 4" id="KW-0175">Coiled coil</keyword>
<reference evidence="10" key="1">
    <citation type="submission" date="2023-08" db="EMBL/GenBank/DDBJ databases">
        <title>Rhodospirillaceae gen. nov., a novel taxon isolated from the Yangtze River Yuezi River estuary sludge.</title>
        <authorList>
            <person name="Ruan L."/>
        </authorList>
    </citation>
    <scope>NUCLEOTIDE SEQUENCE [LARGE SCALE GENOMIC DNA]</scope>
    <source>
        <strain evidence="10">R-7</strain>
    </source>
</reference>
<dbReference type="EMBL" id="JAUYVI010000006">
    <property type="protein sequence ID" value="MDQ7250179.1"/>
    <property type="molecule type" value="Genomic_DNA"/>
</dbReference>
<dbReference type="RefSeq" id="WP_379959093.1">
    <property type="nucleotide sequence ID" value="NZ_JAUYVI010000006.1"/>
</dbReference>
<comment type="similarity">
    <text evidence="2">Belongs to the membrane fusion protein (MFP) (TC 8.A.1) family.</text>
</comment>
<feature type="domain" description="Multidrug resistance protein MdtA-like barrel-sandwich hybrid" evidence="7">
    <location>
        <begin position="89"/>
        <end position="244"/>
    </location>
</feature>
<evidence type="ECO:0000256" key="5">
    <source>
        <dbReference type="SAM" id="MobiDB-lite"/>
    </source>
</evidence>
<dbReference type="Gene3D" id="6.10.140.1990">
    <property type="match status" value="1"/>
</dbReference>
<sequence>MAVDHNRETNVRTLPGTAPQRAATRRGTRMSGGRMAAFGIIPLLVVAAAAGWYWLHPRTDPAARWETATVVQGDIEDAVTALGNLQPKNYVDVGAQVSGQLMKIDVAVGQKVKAGDLLAEIDPTLAAAKVTADQAALANLQAQLVDKRAQLDLTQKQLVRQQNMMKDNATSEDALQIAATAVRSNKAQIAALEAQANEAQSTLAADKANLGYTKIYAPMTGTVVSLTAQQGQTLNASQTAPVILRIADLATMTVWTQVSEADVPRLKLGMDAYFTTLGDQSQKWRGRLLQILPTPDVVNNVVLYPALFDVANPDGKLMTQMSAQVFFVVAAVKNAVTVPVTALHQTGAHAAKTEADPDMADPASGATGDDAGAAGGAENAKPYSVRVLDGSGHAVRRQVWIGISNRVSAEVLDGLAPGDVVVIGRHTADASPDAGSGSRRTGVGRLF</sequence>
<dbReference type="Gene3D" id="2.40.30.170">
    <property type="match status" value="1"/>
</dbReference>
<comment type="subcellular location">
    <subcellularLocation>
        <location evidence="1">Cell membrane</location>
    </subcellularLocation>
</comment>
<dbReference type="InterPro" id="IPR058626">
    <property type="entry name" value="MdtA-like_b-barrel"/>
</dbReference>
<dbReference type="InterPro" id="IPR030190">
    <property type="entry name" value="MacA_alpha-hairpin_sf"/>
</dbReference>
<evidence type="ECO:0000259" key="8">
    <source>
        <dbReference type="Pfam" id="PF25944"/>
    </source>
</evidence>
<protein>
    <submittedName>
        <fullName evidence="9">Efflux RND transporter periplasmic adaptor subunit</fullName>
    </submittedName>
</protein>
<dbReference type="SUPFAM" id="SSF111369">
    <property type="entry name" value="HlyD-like secretion proteins"/>
    <property type="match status" value="1"/>
</dbReference>